<dbReference type="EMBL" id="JMIY01000008">
    <property type="protein sequence ID" value="KCZ70395.1"/>
    <property type="molecule type" value="Genomic_DNA"/>
</dbReference>
<reference evidence="1 2" key="1">
    <citation type="journal article" date="2013" name="Nature">
        <title>Anaerobic oxidation of methane coupled to nitrate reduction in a novel archaeal lineage.</title>
        <authorList>
            <person name="Haroon M.F."/>
            <person name="Hu S."/>
            <person name="Shi Y."/>
            <person name="Imelfort M."/>
            <person name="Keller J."/>
            <person name="Hugenholtz P."/>
            <person name="Yuan Z."/>
            <person name="Tyson G.W."/>
        </authorList>
    </citation>
    <scope>NUCLEOTIDE SEQUENCE [LARGE SCALE GENOMIC DNA]</scope>
    <source>
        <strain evidence="1 2">ANME-2d</strain>
    </source>
</reference>
<name>A0A062V4T4_9EURY</name>
<evidence type="ECO:0000313" key="1">
    <source>
        <dbReference type="EMBL" id="KCZ70395.1"/>
    </source>
</evidence>
<organism evidence="1 2">
    <name type="scientific">Candidatus Methanoperedens nitratireducens</name>
    <dbReference type="NCBI Taxonomy" id="1392998"/>
    <lineage>
        <taxon>Archaea</taxon>
        <taxon>Methanobacteriati</taxon>
        <taxon>Methanobacteriota</taxon>
        <taxon>Stenosarchaea group</taxon>
        <taxon>Methanomicrobia</taxon>
        <taxon>Methanosarcinales</taxon>
        <taxon>ANME-2 cluster</taxon>
        <taxon>Candidatus Methanoperedentaceae</taxon>
        <taxon>Candidatus Methanoperedens</taxon>
    </lineage>
</organism>
<evidence type="ECO:0000313" key="2">
    <source>
        <dbReference type="Proteomes" id="UP000027153"/>
    </source>
</evidence>
<gene>
    <name evidence="1" type="ORF">ANME2D_03310</name>
</gene>
<comment type="caution">
    <text evidence="1">The sequence shown here is derived from an EMBL/GenBank/DDBJ whole genome shotgun (WGS) entry which is preliminary data.</text>
</comment>
<protein>
    <submittedName>
        <fullName evidence="1">Uncharacterized protein</fullName>
    </submittedName>
</protein>
<dbReference type="AlphaFoldDB" id="A0A062V4T4"/>
<dbReference type="Proteomes" id="UP000027153">
    <property type="component" value="Unassembled WGS sequence"/>
</dbReference>
<accession>A0A062V4T4</accession>
<proteinExistence type="predicted"/>
<sequence length="41" mass="4728">MQKVTKYRDGGMKYCLKVGSGEMFLKRNNQAAISEVYNVRI</sequence>
<keyword evidence="2" id="KW-1185">Reference proteome</keyword>